<evidence type="ECO:0000259" key="16">
    <source>
        <dbReference type="Pfam" id="PF00501"/>
    </source>
</evidence>
<organism evidence="18 19">
    <name type="scientific">Enterovirga rhinocerotis</name>
    <dbReference type="NCBI Taxonomy" id="1339210"/>
    <lineage>
        <taxon>Bacteria</taxon>
        <taxon>Pseudomonadati</taxon>
        <taxon>Pseudomonadota</taxon>
        <taxon>Alphaproteobacteria</taxon>
        <taxon>Hyphomicrobiales</taxon>
        <taxon>Methylobacteriaceae</taxon>
        <taxon>Enterovirga</taxon>
    </lineage>
</organism>
<keyword evidence="5" id="KW-0436">Ligase</keyword>
<keyword evidence="10" id="KW-0443">Lipid metabolism</keyword>
<dbReference type="InterPro" id="IPR045851">
    <property type="entry name" value="AMP-bd_C_sf"/>
</dbReference>
<dbReference type="Pfam" id="PF13193">
    <property type="entry name" value="AMP-binding_C"/>
    <property type="match status" value="1"/>
</dbReference>
<keyword evidence="11" id="KW-0472">Membrane</keyword>
<dbReference type="InterPro" id="IPR042099">
    <property type="entry name" value="ANL_N_sf"/>
</dbReference>
<dbReference type="FunFam" id="3.30.300.30:FF:000006">
    <property type="entry name" value="Long-chain-fatty-acid--CoA ligase FadD"/>
    <property type="match status" value="1"/>
</dbReference>
<dbReference type="PROSITE" id="PS00455">
    <property type="entry name" value="AMP_BINDING"/>
    <property type="match status" value="1"/>
</dbReference>
<evidence type="ECO:0000256" key="5">
    <source>
        <dbReference type="ARBA" id="ARBA00022598"/>
    </source>
</evidence>
<dbReference type="Gene3D" id="3.30.300.30">
    <property type="match status" value="1"/>
</dbReference>
<dbReference type="GO" id="GO:0005524">
    <property type="term" value="F:ATP binding"/>
    <property type="evidence" value="ECO:0007669"/>
    <property type="project" value="UniProtKB-KW"/>
</dbReference>
<dbReference type="EMBL" id="SNZR01000011">
    <property type="protein sequence ID" value="TDR94832.1"/>
    <property type="molecule type" value="Genomic_DNA"/>
</dbReference>
<feature type="compositionally biased region" description="Basic and acidic residues" evidence="15">
    <location>
        <begin position="7"/>
        <end position="19"/>
    </location>
</feature>
<dbReference type="GO" id="GO:0004467">
    <property type="term" value="F:long-chain fatty acid-CoA ligase activity"/>
    <property type="evidence" value="ECO:0007669"/>
    <property type="project" value="UniProtKB-EC"/>
</dbReference>
<keyword evidence="7" id="KW-0276">Fatty acid metabolism</keyword>
<dbReference type="SUPFAM" id="SSF56801">
    <property type="entry name" value="Acetyl-CoA synthetase-like"/>
    <property type="match status" value="1"/>
</dbReference>
<evidence type="ECO:0000256" key="7">
    <source>
        <dbReference type="ARBA" id="ARBA00022832"/>
    </source>
</evidence>
<evidence type="ECO:0000256" key="3">
    <source>
        <dbReference type="ARBA" id="ARBA00005005"/>
    </source>
</evidence>
<evidence type="ECO:0000256" key="4">
    <source>
        <dbReference type="ARBA" id="ARBA00006432"/>
    </source>
</evidence>
<dbReference type="InterPro" id="IPR025110">
    <property type="entry name" value="AMP-bd_C"/>
</dbReference>
<evidence type="ECO:0000256" key="11">
    <source>
        <dbReference type="ARBA" id="ARBA00023136"/>
    </source>
</evidence>
<dbReference type="PANTHER" id="PTHR43767">
    <property type="entry name" value="LONG-CHAIN-FATTY-ACID--COA LIGASE"/>
    <property type="match status" value="1"/>
</dbReference>
<feature type="domain" description="AMP-binding enzyme C-terminal" evidence="17">
    <location>
        <begin position="488"/>
        <end position="562"/>
    </location>
</feature>
<comment type="similarity">
    <text evidence="4">Belongs to the ATP-dependent AMP-binding enzyme family.</text>
</comment>
<evidence type="ECO:0000259" key="17">
    <source>
        <dbReference type="Pfam" id="PF13193"/>
    </source>
</evidence>
<comment type="subcellular location">
    <subcellularLocation>
        <location evidence="2">Membrane</location>
        <topology evidence="2">Peripheral membrane protein</topology>
    </subcellularLocation>
</comment>
<comment type="cofactor">
    <cofactor evidence="1">
        <name>Mg(2+)</name>
        <dbReference type="ChEBI" id="CHEBI:18420"/>
    </cofactor>
</comment>
<dbReference type="Pfam" id="PF00501">
    <property type="entry name" value="AMP-binding"/>
    <property type="match status" value="1"/>
</dbReference>
<reference evidence="18 19" key="1">
    <citation type="submission" date="2019-03" db="EMBL/GenBank/DDBJ databases">
        <title>Genomic Encyclopedia of Type Strains, Phase IV (KMG-IV): sequencing the most valuable type-strain genomes for metagenomic binning, comparative biology and taxonomic classification.</title>
        <authorList>
            <person name="Goeker M."/>
        </authorList>
    </citation>
    <scope>NUCLEOTIDE SEQUENCE [LARGE SCALE GENOMIC DNA]</scope>
    <source>
        <strain evidence="18 19">DSM 25903</strain>
    </source>
</reference>
<evidence type="ECO:0000256" key="6">
    <source>
        <dbReference type="ARBA" id="ARBA00022741"/>
    </source>
</evidence>
<evidence type="ECO:0000256" key="10">
    <source>
        <dbReference type="ARBA" id="ARBA00023098"/>
    </source>
</evidence>
<gene>
    <name evidence="18" type="ORF">EV668_2122</name>
</gene>
<keyword evidence="19" id="KW-1185">Reference proteome</keyword>
<proteinExistence type="inferred from homology"/>
<keyword evidence="8" id="KW-0067">ATP-binding</keyword>
<evidence type="ECO:0000256" key="13">
    <source>
        <dbReference type="ARBA" id="ARBA00039545"/>
    </source>
</evidence>
<dbReference type="OrthoDB" id="9803968at2"/>
<feature type="domain" description="AMP-dependent synthetase/ligase" evidence="16">
    <location>
        <begin position="50"/>
        <end position="437"/>
    </location>
</feature>
<evidence type="ECO:0000256" key="8">
    <source>
        <dbReference type="ARBA" id="ARBA00022840"/>
    </source>
</evidence>
<evidence type="ECO:0000256" key="12">
    <source>
        <dbReference type="ARBA" id="ARBA00026121"/>
    </source>
</evidence>
<dbReference type="EC" id="6.2.1.3" evidence="12"/>
<dbReference type="InterPro" id="IPR020845">
    <property type="entry name" value="AMP-binding_CS"/>
</dbReference>
<dbReference type="PANTHER" id="PTHR43767:SF8">
    <property type="entry name" value="LONG-CHAIN-FATTY-ACID--COA LIGASE"/>
    <property type="match status" value="1"/>
</dbReference>
<name>A0A4R7C9V0_9HYPH</name>
<evidence type="ECO:0000256" key="1">
    <source>
        <dbReference type="ARBA" id="ARBA00001946"/>
    </source>
</evidence>
<comment type="pathway">
    <text evidence="3">Lipid metabolism; fatty acid beta-oxidation.</text>
</comment>
<protein>
    <recommendedName>
        <fullName evidence="13">Long-chain-fatty-acid--CoA ligase</fullName>
        <ecNumber evidence="12">6.2.1.3</ecNumber>
    </recommendedName>
    <alternativeName>
        <fullName evidence="14">Long-chain acyl-CoA synthetase</fullName>
    </alternativeName>
</protein>
<accession>A0A4R7C9V0</accession>
<dbReference type="FunFam" id="3.40.50.12780:FF:000003">
    <property type="entry name" value="Long-chain-fatty-acid--CoA ligase FadD"/>
    <property type="match status" value="1"/>
</dbReference>
<dbReference type="CDD" id="cd05936">
    <property type="entry name" value="FC-FACS_FadD_like"/>
    <property type="match status" value="1"/>
</dbReference>
<dbReference type="Gene3D" id="3.40.50.12780">
    <property type="entry name" value="N-terminal domain of ligase-like"/>
    <property type="match status" value="1"/>
</dbReference>
<feature type="region of interest" description="Disordered" evidence="15">
    <location>
        <begin position="1"/>
        <end position="27"/>
    </location>
</feature>
<dbReference type="Proteomes" id="UP000295122">
    <property type="component" value="Unassembled WGS sequence"/>
</dbReference>
<dbReference type="GO" id="GO:0016020">
    <property type="term" value="C:membrane"/>
    <property type="evidence" value="ECO:0007669"/>
    <property type="project" value="UniProtKB-SubCell"/>
</dbReference>
<dbReference type="InterPro" id="IPR050237">
    <property type="entry name" value="ATP-dep_AMP-bd_enzyme"/>
</dbReference>
<evidence type="ECO:0000313" key="18">
    <source>
        <dbReference type="EMBL" id="TDR94832.1"/>
    </source>
</evidence>
<keyword evidence="9" id="KW-0460">Magnesium</keyword>
<evidence type="ECO:0000256" key="14">
    <source>
        <dbReference type="ARBA" id="ARBA00042773"/>
    </source>
</evidence>
<dbReference type="AlphaFoldDB" id="A0A4R7C9V0"/>
<sequence length="577" mass="61750">MSADTGRAPRDPAADERLESSAAKPWLSSYPPGVPATIDPGAAGTLVDIFDDTAKRYPDRPALESFGRRMTYGELAGHAAAVGSWLAEAGIGRGDRVAIMLPNVMAFPPIMFGVLMAGATVVNVNPLYTPRELSGQLRDSGARTIFVLENFAHTVQAVLGEVTLDRIVIVKPGDLLGFKGGVINLVSRYVKKAVPAYDLPGTISLATVVKAGRAAPRVPVRVTLDDVAFLQYTGGTTGVAKGAMLTHRNVAANVVQCELWLRTGMGDGPHIMVTALPLYHIFALTCCCMVLVRLGGCQLLIANPRDIPGFVKTLQTRPFTCISGVNTLYNALARAPGMKEVDFSKLTLCVAGGMATQSAVAEAWKRLTGKPIVEGYGLSETSPVLSINRLDIEAFTGTIGYPVSSTEVSVRVGDREVPSGEAGELCARGPQIMAGYWNRPDETAKVMTADGYFRTGDVAVFEPDGALRIIDRMKDMILVSGFNVYPNEVEEVVAGCPGIAEVAVIGLPDERSGETVAAYIVRSDPALTEQDVVAWSRERLAPYKVPHRIVFREALPKTNVGKVLRRVLREETAAPQT</sequence>
<dbReference type="InterPro" id="IPR000873">
    <property type="entry name" value="AMP-dep_synth/lig_dom"/>
</dbReference>
<evidence type="ECO:0000256" key="9">
    <source>
        <dbReference type="ARBA" id="ARBA00022842"/>
    </source>
</evidence>
<keyword evidence="6" id="KW-0547">Nucleotide-binding</keyword>
<dbReference type="RefSeq" id="WP_133769690.1">
    <property type="nucleotide sequence ID" value="NZ_SNZR01000011.1"/>
</dbReference>
<comment type="caution">
    <text evidence="18">The sequence shown here is derived from an EMBL/GenBank/DDBJ whole genome shotgun (WGS) entry which is preliminary data.</text>
</comment>
<evidence type="ECO:0000256" key="15">
    <source>
        <dbReference type="SAM" id="MobiDB-lite"/>
    </source>
</evidence>
<evidence type="ECO:0000256" key="2">
    <source>
        <dbReference type="ARBA" id="ARBA00004170"/>
    </source>
</evidence>
<evidence type="ECO:0000313" key="19">
    <source>
        <dbReference type="Proteomes" id="UP000295122"/>
    </source>
</evidence>